<name>A0A1I1PPV0_9FLAO</name>
<dbReference type="Proteomes" id="UP000199672">
    <property type="component" value="Unassembled WGS sequence"/>
</dbReference>
<feature type="signal peptide" evidence="1">
    <location>
        <begin position="1"/>
        <end position="22"/>
    </location>
</feature>
<evidence type="ECO:0000313" key="2">
    <source>
        <dbReference type="EMBL" id="SFD11765.1"/>
    </source>
</evidence>
<dbReference type="EMBL" id="FOMH01000004">
    <property type="protein sequence ID" value="SFD11765.1"/>
    <property type="molecule type" value="Genomic_DNA"/>
</dbReference>
<feature type="chain" id="PRO_5011721558" description="Lipoprotein" evidence="1">
    <location>
        <begin position="23"/>
        <end position="244"/>
    </location>
</feature>
<protein>
    <recommendedName>
        <fullName evidence="4">Lipoprotein</fullName>
    </recommendedName>
</protein>
<evidence type="ECO:0008006" key="4">
    <source>
        <dbReference type="Google" id="ProtNLM"/>
    </source>
</evidence>
<accession>A0A1I1PPV0</accession>
<evidence type="ECO:0000256" key="1">
    <source>
        <dbReference type="SAM" id="SignalP"/>
    </source>
</evidence>
<keyword evidence="1" id="KW-0732">Signal</keyword>
<gene>
    <name evidence="2" type="ORF">SAMN05216297_104300</name>
</gene>
<keyword evidence="3" id="KW-1185">Reference proteome</keyword>
<sequence>MKKMKYLLIVLLLILASSCQITETITINSDGSGDIEIVQQREENSYMQLAGEEYSKENVFQDTTYVFKEYIEKYRENFIKYLPEEQKLFQKYADVKVHVKRSSYEKEFRNIFSLHFNKVSEIPDLFKTEDYASDIQHNYALTAENHYFRIEYDFDGTIFKRSVSIINKDELEKAKEQSENFEKKYGSSKLVQSYLLKYHFPKKIKSISNSKAIINSDEKSLTLEFKLSDCLRNPEMTNLKVVLE</sequence>
<dbReference type="AlphaFoldDB" id="A0A1I1PPV0"/>
<dbReference type="STRING" id="739143.SAMN05216297_104300"/>
<reference evidence="3" key="1">
    <citation type="submission" date="2016-10" db="EMBL/GenBank/DDBJ databases">
        <authorList>
            <person name="Varghese N."/>
            <person name="Submissions S."/>
        </authorList>
    </citation>
    <scope>NUCLEOTIDE SEQUENCE [LARGE SCALE GENOMIC DNA]</scope>
    <source>
        <strain evidence="3">CGMCC 1.10370</strain>
    </source>
</reference>
<organism evidence="2 3">
    <name type="scientific">Flavobacterium phragmitis</name>
    <dbReference type="NCBI Taxonomy" id="739143"/>
    <lineage>
        <taxon>Bacteria</taxon>
        <taxon>Pseudomonadati</taxon>
        <taxon>Bacteroidota</taxon>
        <taxon>Flavobacteriia</taxon>
        <taxon>Flavobacteriales</taxon>
        <taxon>Flavobacteriaceae</taxon>
        <taxon>Flavobacterium</taxon>
    </lineage>
</organism>
<proteinExistence type="predicted"/>
<evidence type="ECO:0000313" key="3">
    <source>
        <dbReference type="Proteomes" id="UP000199672"/>
    </source>
</evidence>
<dbReference type="PROSITE" id="PS51257">
    <property type="entry name" value="PROKAR_LIPOPROTEIN"/>
    <property type="match status" value="1"/>
</dbReference>